<reference evidence="1 2" key="1">
    <citation type="submission" date="2017-09" db="EMBL/GenBank/DDBJ databases">
        <title>Depth-based differentiation of microbial function through sediment-hosted aquifers and enrichment of novel symbionts in the deep terrestrial subsurface.</title>
        <authorList>
            <person name="Probst A.J."/>
            <person name="Ladd B."/>
            <person name="Jarett J.K."/>
            <person name="Geller-Mcgrath D.E."/>
            <person name="Sieber C.M."/>
            <person name="Emerson J.B."/>
            <person name="Anantharaman K."/>
            <person name="Thomas B.C."/>
            <person name="Malmstrom R."/>
            <person name="Stieglmeier M."/>
            <person name="Klingl A."/>
            <person name="Woyke T."/>
            <person name="Ryan C.M."/>
            <person name="Banfield J.F."/>
        </authorList>
    </citation>
    <scope>NUCLEOTIDE SEQUENCE [LARGE SCALE GENOMIC DNA]</scope>
    <source>
        <strain evidence="1">CG11_big_fil_rev_8_21_14_0_20_36_20</strain>
    </source>
</reference>
<protein>
    <submittedName>
        <fullName evidence="1">Uncharacterized protein</fullName>
    </submittedName>
</protein>
<sequence length="80" mass="9671">MPAHKFKNPKKLSKRFLIDADQLSDAFKEQFYSDAREYKILPSDLYNFRLKNNKFYTKTAQILFQAEINKRKKELCKKHL</sequence>
<gene>
    <name evidence="1" type="ORF">COV55_04045</name>
</gene>
<dbReference type="EMBL" id="PCWQ01000013">
    <property type="protein sequence ID" value="PIR06429.1"/>
    <property type="molecule type" value="Genomic_DNA"/>
</dbReference>
<evidence type="ECO:0000313" key="1">
    <source>
        <dbReference type="EMBL" id="PIR06429.1"/>
    </source>
</evidence>
<accession>A0A2H0NC03</accession>
<proteinExistence type="predicted"/>
<comment type="caution">
    <text evidence="1">The sequence shown here is derived from an EMBL/GenBank/DDBJ whole genome shotgun (WGS) entry which is preliminary data.</text>
</comment>
<organism evidence="1 2">
    <name type="scientific">Candidatus Komeilibacteria bacterium CG11_big_fil_rev_8_21_14_0_20_36_20</name>
    <dbReference type="NCBI Taxonomy" id="1974477"/>
    <lineage>
        <taxon>Bacteria</taxon>
        <taxon>Candidatus Komeiliibacteriota</taxon>
    </lineage>
</organism>
<dbReference type="Proteomes" id="UP000230564">
    <property type="component" value="Unassembled WGS sequence"/>
</dbReference>
<name>A0A2H0NC03_9BACT</name>
<evidence type="ECO:0000313" key="2">
    <source>
        <dbReference type="Proteomes" id="UP000230564"/>
    </source>
</evidence>
<dbReference type="AlphaFoldDB" id="A0A2H0NC03"/>